<dbReference type="AlphaFoldDB" id="A0A401UBN4"/>
<dbReference type="OrthoDB" id="7782105at2"/>
<proteinExistence type="inferred from homology"/>
<dbReference type="PANTHER" id="PTHR35174">
    <property type="entry name" value="BLL7171 PROTEIN-RELATED"/>
    <property type="match status" value="1"/>
</dbReference>
<reference evidence="3 4" key="1">
    <citation type="submission" date="2018-11" db="EMBL/GenBank/DDBJ databases">
        <title>Chryseotalea sanarue gen. nov., sp., nov., a member of the family Cytophagaceae, isolated from a brackish lake in Hamamatsu Japan.</title>
        <authorList>
            <person name="Maejima Y."/>
            <person name="Iino T."/>
            <person name="Muraguchi Y."/>
            <person name="Fukuda K."/>
            <person name="Ohkuma M."/>
            <person name="Moriuchi R."/>
            <person name="Dohra H."/>
            <person name="Kimbara K."/>
            <person name="Shintani M."/>
        </authorList>
    </citation>
    <scope>NUCLEOTIDE SEQUENCE [LARGE SCALE GENOMIC DNA]</scope>
    <source>
        <strain evidence="3 4">Ys</strain>
    </source>
</reference>
<feature type="domain" description="YCII-related" evidence="2">
    <location>
        <begin position="35"/>
        <end position="116"/>
    </location>
</feature>
<name>A0A401UBN4_9BACT</name>
<comment type="caution">
    <text evidence="3">The sequence shown here is derived from an EMBL/GenBank/DDBJ whole genome shotgun (WGS) entry which is preliminary data.</text>
</comment>
<organism evidence="3 4">
    <name type="scientific">Chryseotalea sanaruensis</name>
    <dbReference type="NCBI Taxonomy" id="2482724"/>
    <lineage>
        <taxon>Bacteria</taxon>
        <taxon>Pseudomonadati</taxon>
        <taxon>Bacteroidota</taxon>
        <taxon>Cytophagia</taxon>
        <taxon>Cytophagales</taxon>
        <taxon>Chryseotaleaceae</taxon>
        <taxon>Chryseotalea</taxon>
    </lineage>
</organism>
<dbReference type="Gene3D" id="3.30.70.1060">
    <property type="entry name" value="Dimeric alpha+beta barrel"/>
    <property type="match status" value="1"/>
</dbReference>
<evidence type="ECO:0000256" key="1">
    <source>
        <dbReference type="ARBA" id="ARBA00007689"/>
    </source>
</evidence>
<dbReference type="InterPro" id="IPR011008">
    <property type="entry name" value="Dimeric_a/b-barrel"/>
</dbReference>
<gene>
    <name evidence="3" type="ORF">SanaruYs_25180</name>
</gene>
<keyword evidence="4" id="KW-1185">Reference proteome</keyword>
<dbReference type="Proteomes" id="UP000288227">
    <property type="component" value="Unassembled WGS sequence"/>
</dbReference>
<evidence type="ECO:0000313" key="4">
    <source>
        <dbReference type="Proteomes" id="UP000288227"/>
    </source>
</evidence>
<protein>
    <recommendedName>
        <fullName evidence="2">YCII-related domain-containing protein</fullName>
    </recommendedName>
</protein>
<comment type="similarity">
    <text evidence="1">Belongs to the YciI family.</text>
</comment>
<dbReference type="InterPro" id="IPR005545">
    <property type="entry name" value="YCII"/>
</dbReference>
<evidence type="ECO:0000259" key="2">
    <source>
        <dbReference type="Pfam" id="PF03795"/>
    </source>
</evidence>
<sequence>MKDFMLVFRNSAQSQEQFANQSPEQMQSEMALWNTWMGKLAAQNKLMGGEPLYPEGKVLHGTKKKVTDGPYIEGKDVVGGYVIIKAESYDEAVDLSKDCPQLNADDGTVEIREIMKIDQ</sequence>
<dbReference type="RefSeq" id="WP_127122921.1">
    <property type="nucleotide sequence ID" value="NZ_BHXQ01000004.1"/>
</dbReference>
<dbReference type="SUPFAM" id="SSF54909">
    <property type="entry name" value="Dimeric alpha+beta barrel"/>
    <property type="match status" value="1"/>
</dbReference>
<dbReference type="Pfam" id="PF03795">
    <property type="entry name" value="YCII"/>
    <property type="match status" value="1"/>
</dbReference>
<accession>A0A401UBN4</accession>
<dbReference type="EMBL" id="BHXQ01000004">
    <property type="protein sequence ID" value="GCC52282.1"/>
    <property type="molecule type" value="Genomic_DNA"/>
</dbReference>
<evidence type="ECO:0000313" key="3">
    <source>
        <dbReference type="EMBL" id="GCC52282.1"/>
    </source>
</evidence>